<dbReference type="PANTHER" id="PTHR10252:SF93">
    <property type="entry name" value="DNA POLYMERASE II SUBUNIT B3-1"/>
    <property type="match status" value="1"/>
</dbReference>
<comment type="caution">
    <text evidence="8">The sequence shown here is derived from an EMBL/GenBank/DDBJ whole genome shotgun (WGS) entry which is preliminary data.</text>
</comment>
<dbReference type="InterPro" id="IPR050568">
    <property type="entry name" value="Transcr_DNA_Rep_Reg"/>
</dbReference>
<evidence type="ECO:0000313" key="8">
    <source>
        <dbReference type="EMBL" id="PNY05403.1"/>
    </source>
</evidence>
<feature type="domain" description="Core Histone H2A/H2B/H3" evidence="7">
    <location>
        <begin position="75"/>
        <end position="142"/>
    </location>
</feature>
<dbReference type="PANTHER" id="PTHR10252">
    <property type="entry name" value="HISTONE-LIKE TRANSCRIPTION FACTOR CCAAT-RELATED"/>
    <property type="match status" value="1"/>
</dbReference>
<gene>
    <name evidence="8" type="ORF">L195_g001854</name>
</gene>
<feature type="compositionally biased region" description="Low complexity" evidence="6">
    <location>
        <begin position="1"/>
        <end position="10"/>
    </location>
</feature>
<reference evidence="8 9" key="1">
    <citation type="journal article" date="2014" name="Am. J. Bot.">
        <title>Genome assembly and annotation for red clover (Trifolium pratense; Fabaceae).</title>
        <authorList>
            <person name="Istvanek J."/>
            <person name="Jaros M."/>
            <person name="Krenek A."/>
            <person name="Repkova J."/>
        </authorList>
    </citation>
    <scope>NUCLEOTIDE SEQUENCE [LARGE SCALE GENOMIC DNA]</scope>
    <source>
        <strain evidence="9">cv. Tatra</strain>
        <tissue evidence="8">Young leaves</tissue>
    </source>
</reference>
<name>A0A2K3NQV7_TRIPR</name>
<dbReference type="GO" id="GO:0000976">
    <property type="term" value="F:transcription cis-regulatory region binding"/>
    <property type="evidence" value="ECO:0007669"/>
    <property type="project" value="TreeGrafter"/>
</dbReference>
<dbReference type="Proteomes" id="UP000236291">
    <property type="component" value="Unassembled WGS sequence"/>
</dbReference>
<reference evidence="8 9" key="2">
    <citation type="journal article" date="2017" name="Front. Plant Sci.">
        <title>Gene Classification and Mining of Molecular Markers Useful in Red Clover (Trifolium pratense) Breeding.</title>
        <authorList>
            <person name="Istvanek J."/>
            <person name="Dluhosova J."/>
            <person name="Dluhos P."/>
            <person name="Patkova L."/>
            <person name="Nedelnik J."/>
            <person name="Repkova J."/>
        </authorList>
    </citation>
    <scope>NUCLEOTIDE SEQUENCE [LARGE SCALE GENOMIC DNA]</scope>
    <source>
        <strain evidence="9">cv. Tatra</strain>
        <tissue evidence="8">Young leaves</tissue>
    </source>
</reference>
<dbReference type="InterPro" id="IPR007125">
    <property type="entry name" value="H2A/H2B/H3"/>
</dbReference>
<dbReference type="Gene3D" id="1.10.20.10">
    <property type="entry name" value="Histone, subunit A"/>
    <property type="match status" value="1"/>
</dbReference>
<evidence type="ECO:0000256" key="6">
    <source>
        <dbReference type="SAM" id="MobiDB-lite"/>
    </source>
</evidence>
<sequence length="179" mass="20366">MASSNNSIAKNNKKTKKPQTSTPTSKIKKEKSIQKSKEKKKNEENNNNKNNKNKKKLNFTNGNSKEKQVNGKKHHKNNNDDEENEEAAKTNVFPMSRIRTILKGEITDLRVSQEAVLAINNAAEKFLEQLAEEAYVYSVQDPRVVSKQSRYDFLSDFVPEKVKAEDALRETNLRGNRGG</sequence>
<dbReference type="GO" id="GO:0046982">
    <property type="term" value="F:protein heterodimerization activity"/>
    <property type="evidence" value="ECO:0007669"/>
    <property type="project" value="InterPro"/>
</dbReference>
<proteinExistence type="inferred from homology"/>
<dbReference type="EMBL" id="ASHM01000789">
    <property type="protein sequence ID" value="PNY05403.1"/>
    <property type="molecule type" value="Genomic_DNA"/>
</dbReference>
<feature type="compositionally biased region" description="Basic and acidic residues" evidence="6">
    <location>
        <begin position="30"/>
        <end position="46"/>
    </location>
</feature>
<evidence type="ECO:0000256" key="1">
    <source>
        <dbReference type="ARBA" id="ARBA00004123"/>
    </source>
</evidence>
<protein>
    <submittedName>
        <fullName evidence="8">DNA polymerase epsiion subunit</fullName>
    </submittedName>
</protein>
<accession>A0A2K3NQV7</accession>
<evidence type="ECO:0000256" key="3">
    <source>
        <dbReference type="ARBA" id="ARBA00023163"/>
    </source>
</evidence>
<evidence type="ECO:0000256" key="5">
    <source>
        <dbReference type="ARBA" id="ARBA00038129"/>
    </source>
</evidence>
<dbReference type="InterPro" id="IPR009072">
    <property type="entry name" value="Histone-fold"/>
</dbReference>
<dbReference type="AlphaFoldDB" id="A0A2K3NQV7"/>
<dbReference type="Pfam" id="PF00125">
    <property type="entry name" value="Histone"/>
    <property type="match status" value="1"/>
</dbReference>
<feature type="region of interest" description="Disordered" evidence="6">
    <location>
        <begin position="1"/>
        <end position="91"/>
    </location>
</feature>
<dbReference type="GO" id="GO:0005634">
    <property type="term" value="C:nucleus"/>
    <property type="evidence" value="ECO:0007669"/>
    <property type="project" value="UniProtKB-SubCell"/>
</dbReference>
<keyword evidence="3" id="KW-0804">Transcription</keyword>
<evidence type="ECO:0000256" key="2">
    <source>
        <dbReference type="ARBA" id="ARBA00023015"/>
    </source>
</evidence>
<dbReference type="GO" id="GO:0006355">
    <property type="term" value="P:regulation of DNA-templated transcription"/>
    <property type="evidence" value="ECO:0007669"/>
    <property type="project" value="TreeGrafter"/>
</dbReference>
<dbReference type="SUPFAM" id="SSF47113">
    <property type="entry name" value="Histone-fold"/>
    <property type="match status" value="1"/>
</dbReference>
<keyword evidence="2" id="KW-0805">Transcription regulation</keyword>
<dbReference type="STRING" id="57577.A0A2K3NQV7"/>
<comment type="similarity">
    <text evidence="5">Belongs to the NFYC/HAP5 subunit family.</text>
</comment>
<evidence type="ECO:0000259" key="7">
    <source>
        <dbReference type="Pfam" id="PF00125"/>
    </source>
</evidence>
<organism evidence="8 9">
    <name type="scientific">Trifolium pratense</name>
    <name type="common">Red clover</name>
    <dbReference type="NCBI Taxonomy" id="57577"/>
    <lineage>
        <taxon>Eukaryota</taxon>
        <taxon>Viridiplantae</taxon>
        <taxon>Streptophyta</taxon>
        <taxon>Embryophyta</taxon>
        <taxon>Tracheophyta</taxon>
        <taxon>Spermatophyta</taxon>
        <taxon>Magnoliopsida</taxon>
        <taxon>eudicotyledons</taxon>
        <taxon>Gunneridae</taxon>
        <taxon>Pentapetalae</taxon>
        <taxon>rosids</taxon>
        <taxon>fabids</taxon>
        <taxon>Fabales</taxon>
        <taxon>Fabaceae</taxon>
        <taxon>Papilionoideae</taxon>
        <taxon>50 kb inversion clade</taxon>
        <taxon>NPAAA clade</taxon>
        <taxon>Hologalegina</taxon>
        <taxon>IRL clade</taxon>
        <taxon>Trifolieae</taxon>
        <taxon>Trifolium</taxon>
    </lineage>
</organism>
<evidence type="ECO:0000313" key="9">
    <source>
        <dbReference type="Proteomes" id="UP000236291"/>
    </source>
</evidence>
<evidence type="ECO:0000256" key="4">
    <source>
        <dbReference type="ARBA" id="ARBA00023242"/>
    </source>
</evidence>
<keyword evidence="4" id="KW-0539">Nucleus</keyword>
<comment type="subcellular location">
    <subcellularLocation>
        <location evidence="1">Nucleus</location>
    </subcellularLocation>
</comment>